<dbReference type="Proteomes" id="UP000265566">
    <property type="component" value="Chromosome 7"/>
</dbReference>
<sequence length="138" mass="15070">MCILSYSESITPDYFSLSSSSSSLFINSTRSETKISTEEASTNEGLGSTKQRDWEMNEGGNSRSHGVATSRNSDVVIQPRSSKTVHSSNSSLNAGQGQFHSHGNKSSLPMNENSKGLLLLIVDEDEQEHEGKDEENKK</sequence>
<name>A0A396H9F7_MEDTR</name>
<reference evidence="2" key="1">
    <citation type="journal article" date="2018" name="Nat. Plants">
        <title>Whole-genome landscape of Medicago truncatula symbiotic genes.</title>
        <authorList>
            <person name="Pecrix Y."/>
            <person name="Gamas P."/>
            <person name="Carrere S."/>
        </authorList>
    </citation>
    <scope>NUCLEOTIDE SEQUENCE</scope>
    <source>
        <tissue evidence="2">Leaves</tissue>
    </source>
</reference>
<evidence type="ECO:0000313" key="2">
    <source>
        <dbReference type="EMBL" id="RHN49338.1"/>
    </source>
</evidence>
<organism evidence="2">
    <name type="scientific">Medicago truncatula</name>
    <name type="common">Barrel medic</name>
    <name type="synonym">Medicago tribuloides</name>
    <dbReference type="NCBI Taxonomy" id="3880"/>
    <lineage>
        <taxon>Eukaryota</taxon>
        <taxon>Viridiplantae</taxon>
        <taxon>Streptophyta</taxon>
        <taxon>Embryophyta</taxon>
        <taxon>Tracheophyta</taxon>
        <taxon>Spermatophyta</taxon>
        <taxon>Magnoliopsida</taxon>
        <taxon>eudicotyledons</taxon>
        <taxon>Gunneridae</taxon>
        <taxon>Pentapetalae</taxon>
        <taxon>rosids</taxon>
        <taxon>fabids</taxon>
        <taxon>Fabales</taxon>
        <taxon>Fabaceae</taxon>
        <taxon>Papilionoideae</taxon>
        <taxon>50 kb inversion clade</taxon>
        <taxon>NPAAA clade</taxon>
        <taxon>Hologalegina</taxon>
        <taxon>IRL clade</taxon>
        <taxon>Trifolieae</taxon>
        <taxon>Medicago</taxon>
    </lineage>
</organism>
<dbReference type="EMBL" id="PSQE01000007">
    <property type="protein sequence ID" value="RHN49338.1"/>
    <property type="molecule type" value="Genomic_DNA"/>
</dbReference>
<gene>
    <name evidence="2" type="ORF">MtrunA17_Chr7g0273431</name>
</gene>
<dbReference type="AlphaFoldDB" id="A0A396H9F7"/>
<feature type="region of interest" description="Disordered" evidence="1">
    <location>
        <begin position="30"/>
        <end position="138"/>
    </location>
</feature>
<dbReference type="Gramene" id="rna44156">
    <property type="protein sequence ID" value="RHN49338.1"/>
    <property type="gene ID" value="gene44156"/>
</dbReference>
<evidence type="ECO:0000256" key="1">
    <source>
        <dbReference type="SAM" id="MobiDB-lite"/>
    </source>
</evidence>
<feature type="compositionally biased region" description="Polar residues" evidence="1">
    <location>
        <begin position="38"/>
        <end position="49"/>
    </location>
</feature>
<comment type="caution">
    <text evidence="2">The sequence shown here is derived from an EMBL/GenBank/DDBJ whole genome shotgun (WGS) entry which is preliminary data.</text>
</comment>
<feature type="compositionally biased region" description="Basic and acidic residues" evidence="1">
    <location>
        <begin position="129"/>
        <end position="138"/>
    </location>
</feature>
<proteinExistence type="predicted"/>
<feature type="compositionally biased region" description="Polar residues" evidence="1">
    <location>
        <begin position="59"/>
        <end position="114"/>
    </location>
</feature>
<protein>
    <submittedName>
        <fullName evidence="2">Uncharacterized protein</fullName>
    </submittedName>
</protein>
<accession>A0A396H9F7</accession>